<dbReference type="PRINTS" id="PR00080">
    <property type="entry name" value="SDRFAMILY"/>
</dbReference>
<evidence type="ECO:0000256" key="1">
    <source>
        <dbReference type="ARBA" id="ARBA00023002"/>
    </source>
</evidence>
<dbReference type="PRINTS" id="PR00081">
    <property type="entry name" value="GDHRDH"/>
</dbReference>
<dbReference type="CDD" id="cd05327">
    <property type="entry name" value="retinol-DH_like_SDR_c_like"/>
    <property type="match status" value="1"/>
</dbReference>
<dbReference type="InterPro" id="IPR002347">
    <property type="entry name" value="SDR_fam"/>
</dbReference>
<dbReference type="SUPFAM" id="SSF51735">
    <property type="entry name" value="NAD(P)-binding Rossmann-fold domains"/>
    <property type="match status" value="1"/>
</dbReference>
<proteinExistence type="inferred from homology"/>
<dbReference type="PANTHER" id="PTHR43157:SF31">
    <property type="entry name" value="PHOSPHATIDYLINOSITOL-GLYCAN BIOSYNTHESIS CLASS F PROTEIN"/>
    <property type="match status" value="1"/>
</dbReference>
<dbReference type="Gene3D" id="3.40.50.720">
    <property type="entry name" value="NAD(P)-binding Rossmann-like Domain"/>
    <property type="match status" value="1"/>
</dbReference>
<sequence>MISLINHVIFLVRDLLCLYILSAYYLLCECLLRIKSQLSPQEEISYRSMLNKTVVVTGGSGGIGHETIRALLSLGARVIDGSPDTNFKEERRHSLLEGQPTAQVELLHLDLSSMASVKLFVEEILKSESKVDALICNAGVMLMPYLETEDGFELHVSINYLGHCLLTALLLPLLIAASSKGEAARIVNVSSCVHKAGRMDIDDLNSRKSYSCYNGYAQSKLAQVLFTKALGRHLKAKGVPVIVNSIHPGIVNTQLYQRVWWAPLVAGLFFRTPEECVKTVLHATLSSELEGISGHYLEECALAQSLSLCDDHSVQERLWNKTWVLLRPWLNDRTHALDILVAS</sequence>
<name>A0A6M2CKT7_RHIMP</name>
<organism evidence="3">
    <name type="scientific">Rhipicephalus microplus</name>
    <name type="common">Cattle tick</name>
    <name type="synonym">Boophilus microplus</name>
    <dbReference type="NCBI Taxonomy" id="6941"/>
    <lineage>
        <taxon>Eukaryota</taxon>
        <taxon>Metazoa</taxon>
        <taxon>Ecdysozoa</taxon>
        <taxon>Arthropoda</taxon>
        <taxon>Chelicerata</taxon>
        <taxon>Arachnida</taxon>
        <taxon>Acari</taxon>
        <taxon>Parasitiformes</taxon>
        <taxon>Ixodida</taxon>
        <taxon>Ixodoidea</taxon>
        <taxon>Ixodidae</taxon>
        <taxon>Rhipicephalinae</taxon>
        <taxon>Rhipicephalus</taxon>
        <taxon>Boophilus</taxon>
    </lineage>
</organism>
<reference evidence="3" key="1">
    <citation type="submission" date="2019-09" db="EMBL/GenBank/DDBJ databases">
        <title>Organ-specific transcriptomic study of the physiology of the cattle tick, Rhipicephalus microplus.</title>
        <authorList>
            <person name="Tirloni L."/>
            <person name="Braz G."/>
            <person name="Gandara A.C.P."/>
            <person name="Sabadin G.A."/>
            <person name="da Silva R.M."/>
            <person name="Guizzo M.G."/>
            <person name="Machado J.A."/>
            <person name="Costa E.P."/>
            <person name="Gomes H.F."/>
            <person name="Moraes J."/>
            <person name="Mota M.B.S."/>
            <person name="Mesquita R.D."/>
            <person name="Alvarenga P.H."/>
            <person name="Alves F."/>
            <person name="Seixas A."/>
            <person name="da Fonseca R.N."/>
            <person name="Fogaca A."/>
            <person name="Logullo C."/>
            <person name="Tanaka A."/>
            <person name="Daffre S."/>
            <person name="Termignoni C."/>
            <person name="Vaz I.S.Jr."/>
            <person name="Oliveira P.L."/>
            <person name="Ribeiro J.M."/>
        </authorList>
    </citation>
    <scope>NUCLEOTIDE SEQUENCE</scope>
    <source>
        <strain evidence="3">Porto Alegre</strain>
    </source>
</reference>
<protein>
    <submittedName>
        <fullName evidence="3">Putative dehydrogenase with different specificities related to short-chain alcohol dehydrogenase</fullName>
    </submittedName>
</protein>
<dbReference type="GO" id="GO:0016491">
    <property type="term" value="F:oxidoreductase activity"/>
    <property type="evidence" value="ECO:0007669"/>
    <property type="project" value="UniProtKB-KW"/>
</dbReference>
<comment type="similarity">
    <text evidence="2">Belongs to the short-chain dehydrogenases/reductases (SDR) family.</text>
</comment>
<dbReference type="PANTHER" id="PTHR43157">
    <property type="entry name" value="PHOSPHATIDYLINOSITOL-GLYCAN BIOSYNTHESIS CLASS F PROTEIN-RELATED"/>
    <property type="match status" value="1"/>
</dbReference>
<keyword evidence="1" id="KW-0560">Oxidoreductase</keyword>
<dbReference type="VEuPathDB" id="VectorBase:LOC119170199"/>
<dbReference type="InterPro" id="IPR036291">
    <property type="entry name" value="NAD(P)-bd_dom_sf"/>
</dbReference>
<evidence type="ECO:0000313" key="3">
    <source>
        <dbReference type="EMBL" id="NOV34099.1"/>
    </source>
</evidence>
<dbReference type="OrthoDB" id="191139at2759"/>
<dbReference type="AlphaFoldDB" id="A0A6M2CKT7"/>
<evidence type="ECO:0000256" key="2">
    <source>
        <dbReference type="RuleBase" id="RU000363"/>
    </source>
</evidence>
<dbReference type="Pfam" id="PF00106">
    <property type="entry name" value="adh_short"/>
    <property type="match status" value="1"/>
</dbReference>
<dbReference type="EMBL" id="GHWJ01001362">
    <property type="protein sequence ID" value="NOV34099.1"/>
    <property type="molecule type" value="Transcribed_RNA"/>
</dbReference>
<accession>A0A6M2CKT7</accession>